<reference evidence="1 2" key="1">
    <citation type="submission" date="2019-03" db="EMBL/GenBank/DDBJ databases">
        <title>Single cell metagenomics reveals metabolic interactions within the superorganism composed of flagellate Streblomastix strix and complex community of Bacteroidetes bacteria on its surface.</title>
        <authorList>
            <person name="Treitli S.C."/>
            <person name="Kolisko M."/>
            <person name="Husnik F."/>
            <person name="Keeling P."/>
            <person name="Hampl V."/>
        </authorList>
    </citation>
    <scope>NUCLEOTIDE SEQUENCE [LARGE SCALE GENOMIC DNA]</scope>
    <source>
        <strain evidence="1">ST1C</strain>
    </source>
</reference>
<comment type="caution">
    <text evidence="1">The sequence shown here is derived from an EMBL/GenBank/DDBJ whole genome shotgun (WGS) entry which is preliminary data.</text>
</comment>
<evidence type="ECO:0000313" key="2">
    <source>
        <dbReference type="Proteomes" id="UP000324800"/>
    </source>
</evidence>
<gene>
    <name evidence="1" type="ORF">EZS28_003395</name>
</gene>
<dbReference type="EMBL" id="SNRW01000450">
    <property type="protein sequence ID" value="KAA6401074.1"/>
    <property type="molecule type" value="Genomic_DNA"/>
</dbReference>
<dbReference type="Proteomes" id="UP000324800">
    <property type="component" value="Unassembled WGS sequence"/>
</dbReference>
<name>A0A5J4X1I8_9EUKA</name>
<organism evidence="1 2">
    <name type="scientific">Streblomastix strix</name>
    <dbReference type="NCBI Taxonomy" id="222440"/>
    <lineage>
        <taxon>Eukaryota</taxon>
        <taxon>Metamonada</taxon>
        <taxon>Preaxostyla</taxon>
        <taxon>Oxymonadida</taxon>
        <taxon>Streblomastigidae</taxon>
        <taxon>Streblomastix</taxon>
    </lineage>
</organism>
<accession>A0A5J4X1I8</accession>
<dbReference type="AlphaFoldDB" id="A0A5J4X1I8"/>
<proteinExistence type="predicted"/>
<protein>
    <submittedName>
        <fullName evidence="1">Uncharacterized protein</fullName>
    </submittedName>
</protein>
<evidence type="ECO:0000313" key="1">
    <source>
        <dbReference type="EMBL" id="KAA6401074.1"/>
    </source>
</evidence>
<sequence>MEYSIQISQLQNDVNKYQNEGSTFLPSNRQASLQTQQHIPPATVTQPGARKINIFSTDDEILSQNAETSRSQLITPAMNAQLVAGGAVELLGGLSADQIQLWTNVTTQAQLEYYTIRSLLAADLKQRLAAPILETGLPASARNMDKILHDLQSQLIVAWRLVVLVLTHVLDFQPRETFVDTHNLLARLWHQRECADRADKYGRKLGVTHADDGHGPTYDSKKFINAVQYDKLAPNSCQACPNTSYDHNKNTRQSIQCSTGKFNRSGPYQTRIAEFSNSRGNQRITLDLSILNVSWTLWNLTLRPVQPVQHIVTVYTGSASLELLYWLTQITIYQGIKSLSVDQLLRIVHSNRSNTSVTTVITLTADPITAQLPELQLDQQQAQIHQQIEQQQPIQPPLQEIHLLQQPQVYQLQPFIFPYVKMQTSGPIQPPVQPTQSAQMFQLEQTLNRLVIQHIADTIQRGRDMDRH</sequence>